<protein>
    <submittedName>
        <fullName evidence="3">Aldo/keto reductase</fullName>
    </submittedName>
</protein>
<sequence length="348" mass="39322">MQYHKLGKSDLNVSQFALGCMGFGKGSGSNVNDRSWTVGQEQANEVIKRALDLGVNFFDTAPAYQDGASERILGAAIKKLTSRDKVIIATKFATRTPEEIKNNVSGKDHVLNSLNQSLKNLGTDYVDLYIYHIWDWLTPTEEIAEGLAEAVKSGKARYIGISNAYAWQIAQMNDYMKEHNYPQFVSIQDHYNLIYREDERELFTFAHENNLGLTPYSPLASGRLAHPFGTQTTRRKQDLFSEKDKYGKTVDIDRPIINEVEKIAQNHNISMAAVALAWLKTKVNAPIVGATKVHHLDALEEAIKFNLSKDEVQALEDPYRAHDLEGVMADNRDRKHNWTQYLTNSAEK</sequence>
<dbReference type="EMBL" id="BEXJ01000001">
    <property type="protein sequence ID" value="GBA95331.1"/>
    <property type="molecule type" value="Genomic_DNA"/>
</dbReference>
<gene>
    <name evidence="3" type="primary">tas</name>
    <name evidence="3" type="ORF">LJCM1025_04400</name>
</gene>
<dbReference type="RefSeq" id="WP_192875676.1">
    <property type="nucleotide sequence ID" value="NZ_BEXJ01000001.1"/>
</dbReference>
<dbReference type="GO" id="GO:0016491">
    <property type="term" value="F:oxidoreductase activity"/>
    <property type="evidence" value="ECO:0007669"/>
    <property type="project" value="UniProtKB-KW"/>
</dbReference>
<name>A0AB33ZTI0_LACGS</name>
<dbReference type="InterPro" id="IPR036812">
    <property type="entry name" value="NAD(P)_OxRdtase_dom_sf"/>
</dbReference>
<dbReference type="GO" id="GO:0005829">
    <property type="term" value="C:cytosol"/>
    <property type="evidence" value="ECO:0007669"/>
    <property type="project" value="UniProtKB-ARBA"/>
</dbReference>
<accession>A0AB33ZTI0</accession>
<dbReference type="CDD" id="cd19079">
    <property type="entry name" value="AKR_EcYajO-like"/>
    <property type="match status" value="1"/>
</dbReference>
<dbReference type="AlphaFoldDB" id="A0AB33ZTI0"/>
<organism evidence="3 4">
    <name type="scientific">Lactobacillus gasseri</name>
    <dbReference type="NCBI Taxonomy" id="1596"/>
    <lineage>
        <taxon>Bacteria</taxon>
        <taxon>Bacillati</taxon>
        <taxon>Bacillota</taxon>
        <taxon>Bacilli</taxon>
        <taxon>Lactobacillales</taxon>
        <taxon>Lactobacillaceae</taxon>
        <taxon>Lactobacillus</taxon>
    </lineage>
</organism>
<feature type="domain" description="NADP-dependent oxidoreductase" evidence="2">
    <location>
        <begin position="24"/>
        <end position="316"/>
    </location>
</feature>
<proteinExistence type="predicted"/>
<evidence type="ECO:0000256" key="1">
    <source>
        <dbReference type="ARBA" id="ARBA00023002"/>
    </source>
</evidence>
<evidence type="ECO:0000259" key="2">
    <source>
        <dbReference type="Pfam" id="PF00248"/>
    </source>
</evidence>
<dbReference type="FunFam" id="3.20.20.100:FF:000004">
    <property type="entry name" value="Oxidoreductase, aldo/keto reductase"/>
    <property type="match status" value="1"/>
</dbReference>
<comment type="caution">
    <text evidence="3">The sequence shown here is derived from an EMBL/GenBank/DDBJ whole genome shotgun (WGS) entry which is preliminary data.</text>
</comment>
<dbReference type="Proteomes" id="UP000250668">
    <property type="component" value="Unassembled WGS sequence"/>
</dbReference>
<keyword evidence="1" id="KW-0560">Oxidoreductase</keyword>
<evidence type="ECO:0000313" key="3">
    <source>
        <dbReference type="EMBL" id="GBA95331.1"/>
    </source>
</evidence>
<evidence type="ECO:0000313" key="4">
    <source>
        <dbReference type="Proteomes" id="UP000250668"/>
    </source>
</evidence>
<dbReference type="Gene3D" id="3.20.20.100">
    <property type="entry name" value="NADP-dependent oxidoreductase domain"/>
    <property type="match status" value="1"/>
</dbReference>
<dbReference type="PRINTS" id="PR00069">
    <property type="entry name" value="ALDKETRDTASE"/>
</dbReference>
<dbReference type="Pfam" id="PF00248">
    <property type="entry name" value="Aldo_ket_red"/>
    <property type="match status" value="1"/>
</dbReference>
<reference evidence="3 4" key="1">
    <citation type="journal article" date="2018" name="Int. J. Syst. Evol. Microbiol.">
        <title>Lactobacillus paragasseri sp. nov., a sister taxon of Lactobacillus gasseri, based on whole-genome sequence analyses.</title>
        <authorList>
            <person name="Tanizawa Y."/>
            <person name="Tada I."/>
            <person name="Kobayashi H."/>
            <person name="Endo A."/>
            <person name="Maeno S."/>
            <person name="Toyoda A."/>
            <person name="Arita M."/>
            <person name="Nakamura Y."/>
            <person name="Sakamoto M."/>
            <person name="Ohkuma M."/>
            <person name="Tohno M."/>
        </authorList>
    </citation>
    <scope>NUCLEOTIDE SEQUENCE [LARGE SCALE GENOMIC DNA]</scope>
    <source>
        <strain evidence="3 4">JCM 1025</strain>
    </source>
</reference>
<dbReference type="InterPro" id="IPR023210">
    <property type="entry name" value="NADP_OxRdtase_dom"/>
</dbReference>
<dbReference type="InterPro" id="IPR050523">
    <property type="entry name" value="AKR_Detox_Biosynth"/>
</dbReference>
<dbReference type="SUPFAM" id="SSF51430">
    <property type="entry name" value="NAD(P)-linked oxidoreductase"/>
    <property type="match status" value="1"/>
</dbReference>
<dbReference type="PANTHER" id="PTHR43364:SF4">
    <property type="entry name" value="NAD(P)-LINKED OXIDOREDUCTASE SUPERFAMILY PROTEIN"/>
    <property type="match status" value="1"/>
</dbReference>
<dbReference type="PANTHER" id="PTHR43364">
    <property type="entry name" value="NADH-SPECIFIC METHYLGLYOXAL REDUCTASE-RELATED"/>
    <property type="match status" value="1"/>
</dbReference>
<dbReference type="InterPro" id="IPR020471">
    <property type="entry name" value="AKR"/>
</dbReference>